<accession>A0A4R6UHP8</accession>
<dbReference type="GO" id="GO:0005524">
    <property type="term" value="F:ATP binding"/>
    <property type="evidence" value="ECO:0007669"/>
    <property type="project" value="UniProtKB-KW"/>
</dbReference>
<evidence type="ECO:0000256" key="2">
    <source>
        <dbReference type="ARBA" id="ARBA00022475"/>
    </source>
</evidence>
<evidence type="ECO:0000256" key="5">
    <source>
        <dbReference type="ARBA" id="ARBA00022741"/>
    </source>
</evidence>
<dbReference type="Proteomes" id="UP000295632">
    <property type="component" value="Unassembled WGS sequence"/>
</dbReference>
<reference evidence="10 11" key="1">
    <citation type="submission" date="2019-03" db="EMBL/GenBank/DDBJ databases">
        <title>Genomic Encyclopedia of Type Strains, Phase IV (KMG-IV): sequencing the most valuable type-strain genomes for metagenomic binning, comparative biology and taxonomic classification.</title>
        <authorList>
            <person name="Goeker M."/>
        </authorList>
    </citation>
    <scope>NUCLEOTIDE SEQUENCE [LARGE SCALE GENOMIC DNA]</scope>
    <source>
        <strain evidence="10 11">DSM 28697</strain>
    </source>
</reference>
<dbReference type="SMART" id="SM00382">
    <property type="entry name" value="AAA"/>
    <property type="match status" value="2"/>
</dbReference>
<evidence type="ECO:0000313" key="10">
    <source>
        <dbReference type="EMBL" id="TDQ42674.1"/>
    </source>
</evidence>
<keyword evidence="5" id="KW-0547">Nucleotide-binding</keyword>
<protein>
    <submittedName>
        <fullName evidence="10">Monosaccharide ABC transporter ATP-binding protein (CUT2 family)</fullName>
    </submittedName>
</protein>
<dbReference type="Pfam" id="PF00005">
    <property type="entry name" value="ABC_tran"/>
    <property type="match status" value="2"/>
</dbReference>
<keyword evidence="11" id="KW-1185">Reference proteome</keyword>
<evidence type="ECO:0000256" key="3">
    <source>
        <dbReference type="ARBA" id="ARBA00022597"/>
    </source>
</evidence>
<name>A0A4R6UHP8_9BACI</name>
<dbReference type="InterPro" id="IPR027417">
    <property type="entry name" value="P-loop_NTPase"/>
</dbReference>
<comment type="caution">
    <text evidence="10">The sequence shown here is derived from an EMBL/GenBank/DDBJ whole genome shotgun (WGS) entry which is preliminary data.</text>
</comment>
<gene>
    <name evidence="10" type="ORF">EV213_101103</name>
</gene>
<dbReference type="PANTHER" id="PTHR43790:SF3">
    <property type="entry name" value="D-ALLOSE IMPORT ATP-BINDING PROTEIN ALSA-RELATED"/>
    <property type="match status" value="1"/>
</dbReference>
<evidence type="ECO:0000256" key="1">
    <source>
        <dbReference type="ARBA" id="ARBA00022448"/>
    </source>
</evidence>
<proteinExistence type="predicted"/>
<dbReference type="AlphaFoldDB" id="A0A4R6UHP8"/>
<evidence type="ECO:0000256" key="8">
    <source>
        <dbReference type="ARBA" id="ARBA00023136"/>
    </source>
</evidence>
<keyword evidence="7" id="KW-1278">Translocase</keyword>
<dbReference type="InterPro" id="IPR003593">
    <property type="entry name" value="AAA+_ATPase"/>
</dbReference>
<dbReference type="PANTHER" id="PTHR43790">
    <property type="entry name" value="CARBOHYDRATE TRANSPORT ATP-BINDING PROTEIN MG119-RELATED"/>
    <property type="match status" value="1"/>
</dbReference>
<evidence type="ECO:0000313" key="11">
    <source>
        <dbReference type="Proteomes" id="UP000295632"/>
    </source>
</evidence>
<evidence type="ECO:0000256" key="7">
    <source>
        <dbReference type="ARBA" id="ARBA00022967"/>
    </source>
</evidence>
<keyword evidence="8" id="KW-0472">Membrane</keyword>
<keyword evidence="3" id="KW-0762">Sugar transport</keyword>
<keyword evidence="6 10" id="KW-0067">ATP-binding</keyword>
<dbReference type="EMBL" id="SNYJ01000001">
    <property type="protein sequence ID" value="TDQ42674.1"/>
    <property type="molecule type" value="Genomic_DNA"/>
</dbReference>
<keyword evidence="4" id="KW-0677">Repeat</keyword>
<dbReference type="InterPro" id="IPR017871">
    <property type="entry name" value="ABC_transporter-like_CS"/>
</dbReference>
<dbReference type="PROSITE" id="PS00211">
    <property type="entry name" value="ABC_TRANSPORTER_1"/>
    <property type="match status" value="1"/>
</dbReference>
<organism evidence="10 11">
    <name type="scientific">Aureibacillus halotolerans</name>
    <dbReference type="NCBI Taxonomy" id="1508390"/>
    <lineage>
        <taxon>Bacteria</taxon>
        <taxon>Bacillati</taxon>
        <taxon>Bacillota</taxon>
        <taxon>Bacilli</taxon>
        <taxon>Bacillales</taxon>
        <taxon>Bacillaceae</taxon>
        <taxon>Aureibacillus</taxon>
    </lineage>
</organism>
<sequence>MTSLHLKDICISFPGINVLKDVSLQAHQGKVHALLGANGAGKSTLMKILAGAYSHYKGSIELDDNKIAVRSPRDAKRNGIQVVHQEVDTLLVDTLTVGENIMMEQIVHQKNERSFVHWTSLHKNAQDKLDELNVRVSSKQLVSQLTLAEKQMVVIARAVTMDCRFLVLDEPTAPLSDTETQGLFRLVRSLTKRDVGIIFISHRLPEIYELCDEVTIMRDGRIVAHDQIEHMQQSKMIEHMIGTKLAQQYPEKTKAQETVVLEVTHLSEPGKLNDVNLHLKKGEIVGLAGLVGAGKTEVLRALFGASPNATVELSLHGKHIHLHSPASAVAHGIALVPEERRRQGIFIKDSVRHNLSASSLGKFTKFGLWLHTVSEKKAVSNMISSLGIKAANDTTDLQHLSGGNQQKVAIGKWLLADADVYLFDEPTKGVDIGAKRDIFLLLSKLAKEGKTVLYASSELSEIIGISHRIYVMYDGQITKEFETEGTTEEELMFYCTGGTSS</sequence>
<keyword evidence="2" id="KW-1003">Cell membrane</keyword>
<dbReference type="Gene3D" id="3.40.50.300">
    <property type="entry name" value="P-loop containing nucleotide triphosphate hydrolases"/>
    <property type="match status" value="2"/>
</dbReference>
<feature type="domain" description="ABC transporter" evidence="9">
    <location>
        <begin position="4"/>
        <end position="244"/>
    </location>
</feature>
<evidence type="ECO:0000256" key="4">
    <source>
        <dbReference type="ARBA" id="ARBA00022737"/>
    </source>
</evidence>
<dbReference type="GO" id="GO:0016887">
    <property type="term" value="F:ATP hydrolysis activity"/>
    <property type="evidence" value="ECO:0007669"/>
    <property type="project" value="InterPro"/>
</dbReference>
<dbReference type="InterPro" id="IPR003439">
    <property type="entry name" value="ABC_transporter-like_ATP-bd"/>
</dbReference>
<dbReference type="InterPro" id="IPR050107">
    <property type="entry name" value="ABC_carbohydrate_import_ATPase"/>
</dbReference>
<dbReference type="PROSITE" id="PS50893">
    <property type="entry name" value="ABC_TRANSPORTER_2"/>
    <property type="match status" value="2"/>
</dbReference>
<dbReference type="SUPFAM" id="SSF52540">
    <property type="entry name" value="P-loop containing nucleoside triphosphate hydrolases"/>
    <property type="match status" value="2"/>
</dbReference>
<keyword evidence="1" id="KW-0813">Transport</keyword>
<feature type="domain" description="ABC transporter" evidence="9">
    <location>
        <begin position="255"/>
        <end position="499"/>
    </location>
</feature>
<dbReference type="CDD" id="cd03216">
    <property type="entry name" value="ABC_Carb_Monos_I"/>
    <property type="match status" value="1"/>
</dbReference>
<evidence type="ECO:0000259" key="9">
    <source>
        <dbReference type="PROSITE" id="PS50893"/>
    </source>
</evidence>
<dbReference type="CDD" id="cd03215">
    <property type="entry name" value="ABC_Carb_Monos_II"/>
    <property type="match status" value="1"/>
</dbReference>
<evidence type="ECO:0000256" key="6">
    <source>
        <dbReference type="ARBA" id="ARBA00022840"/>
    </source>
</evidence>